<evidence type="ECO:0000313" key="1">
    <source>
        <dbReference type="EMBL" id="MCG2462063.1"/>
    </source>
</evidence>
<evidence type="ECO:0000313" key="2">
    <source>
        <dbReference type="Proteomes" id="UP001200642"/>
    </source>
</evidence>
<dbReference type="AlphaFoldDB" id="A0AAE3EXI2"/>
<dbReference type="EMBL" id="JAIRBC010000024">
    <property type="protein sequence ID" value="MCG2462063.1"/>
    <property type="molecule type" value="Genomic_DNA"/>
</dbReference>
<dbReference type="Proteomes" id="UP001200642">
    <property type="component" value="Unassembled WGS sequence"/>
</dbReference>
<keyword evidence="2" id="KW-1185">Reference proteome</keyword>
<sequence>MNIPVKSSNKGFSLTMYEYRICCFIDILGFKNHIDSTIGSHGKDVPDKILDIKDIINLSRKILKEPKSIVKSKIVTQFSDSIVISFKMQEESGVFYALIDLLHIALEFAHRGYLTRGGISVGKLVHTRKHVFGPALNEAYKLEKDFAQFPRIILNADILEIAKSFPLRINSSDDEMESVMNCLAQDEDGYYYIDYIEQAVHELNDHNYDLIPYLNSLKNIIVDGLKNDDPRVVSKFEWLKSKYNIYVQKILRNISGWKHIDGDEELLLEFKMLKLI</sequence>
<gene>
    <name evidence="1" type="ORF">K8352_14985</name>
</gene>
<proteinExistence type="predicted"/>
<reference evidence="1" key="1">
    <citation type="submission" date="2023-02" db="EMBL/GenBank/DDBJ databases">
        <title>Genome of Flavobacteriaceae gen. nov. sp. strain F89.</title>
        <authorList>
            <person name="Wang Y."/>
        </authorList>
    </citation>
    <scope>NUCLEOTIDE SEQUENCE</scope>
    <source>
        <strain evidence="1">F89</strain>
    </source>
</reference>
<organism evidence="1 2">
    <name type="scientific">Cerina litoralis</name>
    <dbReference type="NCBI Taxonomy" id="2874477"/>
    <lineage>
        <taxon>Bacteria</taxon>
        <taxon>Pseudomonadati</taxon>
        <taxon>Bacteroidota</taxon>
        <taxon>Flavobacteriia</taxon>
        <taxon>Flavobacteriales</taxon>
        <taxon>Flavobacteriaceae</taxon>
        <taxon>Cerina</taxon>
    </lineage>
</organism>
<accession>A0AAE3EXI2</accession>
<protein>
    <submittedName>
        <fullName evidence="1">Uncharacterized protein</fullName>
    </submittedName>
</protein>
<dbReference type="RefSeq" id="WP_317903205.1">
    <property type="nucleotide sequence ID" value="NZ_JAIRBC010000024.1"/>
</dbReference>
<name>A0AAE3EXI2_9FLAO</name>
<comment type="caution">
    <text evidence="1">The sequence shown here is derived from an EMBL/GenBank/DDBJ whole genome shotgun (WGS) entry which is preliminary data.</text>
</comment>